<evidence type="ECO:0000313" key="1">
    <source>
        <dbReference type="EMBL" id="SCC37690.1"/>
    </source>
</evidence>
<proteinExistence type="predicted"/>
<accession>A0AB37YT17</accession>
<sequence length="35" mass="4192">MILNDRHALGLIERENRDIAIFLKRKAEIEELEEL</sequence>
<comment type="caution">
    <text evidence="1">The sequence shown here is derived from an EMBL/GenBank/DDBJ whole genome shotgun (WGS) entry which is preliminary data.</text>
</comment>
<reference evidence="1 2" key="1">
    <citation type="submission" date="2016-08" db="EMBL/GenBank/DDBJ databases">
        <authorList>
            <person name="Loux V."/>
            <person name="Rue O."/>
        </authorList>
    </citation>
    <scope>NUCLEOTIDE SEQUENCE [LARGE SCALE GENOMIC DNA]</scope>
    <source>
        <strain evidence="1 2">WSBC_10311</strain>
    </source>
</reference>
<name>A0AB37YT17_9BACI</name>
<gene>
    <name evidence="1" type="ORF">BC10311_03015</name>
</gene>
<organism evidence="1 2">
    <name type="scientific">Bacillus wiedmannii</name>
    <dbReference type="NCBI Taxonomy" id="1890302"/>
    <lineage>
        <taxon>Bacteria</taxon>
        <taxon>Bacillati</taxon>
        <taxon>Bacillota</taxon>
        <taxon>Bacilli</taxon>
        <taxon>Bacillales</taxon>
        <taxon>Bacillaceae</taxon>
        <taxon>Bacillus</taxon>
        <taxon>Bacillus cereus group</taxon>
    </lineage>
</organism>
<dbReference type="AlphaFoldDB" id="A0AB37YT17"/>
<dbReference type="Proteomes" id="UP000195728">
    <property type="component" value="Unassembled WGS sequence"/>
</dbReference>
<dbReference type="EMBL" id="FMBG01000012">
    <property type="protein sequence ID" value="SCC37690.1"/>
    <property type="molecule type" value="Genomic_DNA"/>
</dbReference>
<protein>
    <submittedName>
        <fullName evidence="1">Uncharacterized protein</fullName>
    </submittedName>
</protein>
<evidence type="ECO:0000313" key="2">
    <source>
        <dbReference type="Proteomes" id="UP000195728"/>
    </source>
</evidence>